<dbReference type="EMBL" id="CP046051">
    <property type="protein sequence ID" value="QKN23154.1"/>
    <property type="molecule type" value="Genomic_DNA"/>
</dbReference>
<accession>A0A859DNQ8</accession>
<dbReference type="Proteomes" id="UP000501316">
    <property type="component" value="Chromosome"/>
</dbReference>
<sequence length="60" mass="6855">MEDEFEFKPNNPAEEAYLNRLNMYFSAFSLFQSKLQDALGELQVGKDELLSIKKAGADHD</sequence>
<dbReference type="KEGG" id="clf:GJQ69_00805"/>
<reference evidence="1 2" key="1">
    <citation type="submission" date="2019-11" db="EMBL/GenBank/DDBJ databases">
        <authorList>
            <person name="Ren C."/>
            <person name="Wang H."/>
            <person name="Xu Y."/>
        </authorList>
    </citation>
    <scope>NUCLEOTIDE SEQUENCE [LARGE SCALE GENOMIC DNA]</scope>
    <source>
        <strain evidence="1 2">LBM 19010</strain>
    </source>
</reference>
<organism evidence="1 2">
    <name type="scientific">Caproicibacterium lactatifermentans</name>
    <dbReference type="NCBI Taxonomy" id="2666138"/>
    <lineage>
        <taxon>Bacteria</taxon>
        <taxon>Bacillati</taxon>
        <taxon>Bacillota</taxon>
        <taxon>Clostridia</taxon>
        <taxon>Eubacteriales</taxon>
        <taxon>Oscillospiraceae</taxon>
        <taxon>Caproicibacterium</taxon>
    </lineage>
</organism>
<protein>
    <submittedName>
        <fullName evidence="1">Uncharacterized protein</fullName>
    </submittedName>
</protein>
<dbReference type="AlphaFoldDB" id="A0A859DNQ8"/>
<evidence type="ECO:0000313" key="1">
    <source>
        <dbReference type="EMBL" id="QKN23154.1"/>
    </source>
</evidence>
<name>A0A859DNQ8_9FIRM</name>
<gene>
    <name evidence="1" type="ORF">GJQ69_00805</name>
</gene>
<evidence type="ECO:0000313" key="2">
    <source>
        <dbReference type="Proteomes" id="UP000501316"/>
    </source>
</evidence>
<proteinExistence type="predicted"/>